<feature type="transmembrane region" description="Helical" evidence="1">
    <location>
        <begin position="20"/>
        <end position="43"/>
    </location>
</feature>
<evidence type="ECO:0000313" key="3">
    <source>
        <dbReference type="Proteomes" id="UP000598996"/>
    </source>
</evidence>
<dbReference type="Proteomes" id="UP000598996">
    <property type="component" value="Unassembled WGS sequence"/>
</dbReference>
<gene>
    <name evidence="2" type="ORF">JKJ07_36935</name>
</gene>
<dbReference type="EMBL" id="JAENHO010000012">
    <property type="protein sequence ID" value="MBL7259922.1"/>
    <property type="molecule type" value="Genomic_DNA"/>
</dbReference>
<evidence type="ECO:0000313" key="2">
    <source>
        <dbReference type="EMBL" id="MBL7259922.1"/>
    </source>
</evidence>
<comment type="caution">
    <text evidence="2">The sequence shown here is derived from an EMBL/GenBank/DDBJ whole genome shotgun (WGS) entry which is preliminary data.</text>
</comment>
<organism evidence="2 3">
    <name type="scientific">Paractinoplanes lichenicola</name>
    <dbReference type="NCBI Taxonomy" id="2802976"/>
    <lineage>
        <taxon>Bacteria</taxon>
        <taxon>Bacillati</taxon>
        <taxon>Actinomycetota</taxon>
        <taxon>Actinomycetes</taxon>
        <taxon>Micromonosporales</taxon>
        <taxon>Micromonosporaceae</taxon>
        <taxon>Paractinoplanes</taxon>
    </lineage>
</organism>
<sequence>MSHYDYGYGTPAPKRSKLPYVLGTVGALIVFMVGGTAVVGIAAGTIGGPVIEIVAARPAEAVPTTAPSAPATEEPVEVVDVKVKEPAATPTTTTPKPKKTTKYETLTRRTWMKITKNPDAYAGERVLVYGRVGQYDEFTGRDRLLANTNYMPFQNAAATAVFFSGDAKLLADYKEDDLFLAKAVVVGTFTYDLEKGGTATIPELRVTSMQKIA</sequence>
<dbReference type="RefSeq" id="WP_202996614.1">
    <property type="nucleotide sequence ID" value="NZ_JAENHO010000012.1"/>
</dbReference>
<accession>A0ABS1VZJ8</accession>
<keyword evidence="1" id="KW-0812">Transmembrane</keyword>
<reference evidence="2 3" key="1">
    <citation type="submission" date="2021-01" db="EMBL/GenBank/DDBJ databases">
        <title>Actinoplanes sp. nov. LDG1-01 isolated from lichen.</title>
        <authorList>
            <person name="Saeng-In P."/>
            <person name="Phongsopitanun W."/>
            <person name="Kanchanasin P."/>
            <person name="Yuki M."/>
            <person name="Kudo T."/>
            <person name="Ohkuma M."/>
            <person name="Tanasupawat S."/>
        </authorList>
    </citation>
    <scope>NUCLEOTIDE SEQUENCE [LARGE SCALE GENOMIC DNA]</scope>
    <source>
        <strain evidence="2 3">LDG1-01</strain>
    </source>
</reference>
<keyword evidence="3" id="KW-1185">Reference proteome</keyword>
<keyword evidence="1" id="KW-1133">Transmembrane helix</keyword>
<evidence type="ECO:0000256" key="1">
    <source>
        <dbReference type="SAM" id="Phobius"/>
    </source>
</evidence>
<protein>
    <submittedName>
        <fullName evidence="2">Uncharacterized protein</fullName>
    </submittedName>
</protein>
<keyword evidence="1" id="KW-0472">Membrane</keyword>
<name>A0ABS1VZJ8_9ACTN</name>
<proteinExistence type="predicted"/>